<feature type="compositionally biased region" description="Acidic residues" evidence="1">
    <location>
        <begin position="97"/>
        <end position="113"/>
    </location>
</feature>
<name>K1WFD3_TRIAC</name>
<comment type="caution">
    <text evidence="2">The sequence shown here is derived from an EMBL/GenBank/DDBJ whole genome shotgun (WGS) entry which is preliminary data.</text>
</comment>
<dbReference type="HOGENOM" id="CLU_516991_0_0_1"/>
<dbReference type="STRING" id="1220162.K1WFD3"/>
<evidence type="ECO:0000256" key="1">
    <source>
        <dbReference type="SAM" id="MobiDB-lite"/>
    </source>
</evidence>
<dbReference type="InParanoid" id="K1WFD3"/>
<evidence type="ECO:0008006" key="4">
    <source>
        <dbReference type="Google" id="ProtNLM"/>
    </source>
</evidence>
<keyword evidence="3" id="KW-1185">Reference proteome</keyword>
<proteinExistence type="predicted"/>
<organism evidence="2 3">
    <name type="scientific">Trichosporon asahii var. asahii (strain CBS 8904)</name>
    <name type="common">Yeast</name>
    <dbReference type="NCBI Taxonomy" id="1220162"/>
    <lineage>
        <taxon>Eukaryota</taxon>
        <taxon>Fungi</taxon>
        <taxon>Dikarya</taxon>
        <taxon>Basidiomycota</taxon>
        <taxon>Agaricomycotina</taxon>
        <taxon>Tremellomycetes</taxon>
        <taxon>Trichosporonales</taxon>
        <taxon>Trichosporonaceae</taxon>
        <taxon>Trichosporon</taxon>
    </lineage>
</organism>
<feature type="compositionally biased region" description="Basic residues" evidence="1">
    <location>
        <begin position="322"/>
        <end position="331"/>
    </location>
</feature>
<feature type="compositionally biased region" description="Acidic residues" evidence="1">
    <location>
        <begin position="130"/>
        <end position="157"/>
    </location>
</feature>
<feature type="region of interest" description="Disordered" evidence="1">
    <location>
        <begin position="1"/>
        <end position="22"/>
    </location>
</feature>
<gene>
    <name evidence="2" type="ORF">A1Q2_05456</name>
</gene>
<feature type="compositionally biased region" description="Polar residues" evidence="1">
    <location>
        <begin position="184"/>
        <end position="194"/>
    </location>
</feature>
<feature type="region of interest" description="Disordered" evidence="1">
    <location>
        <begin position="53"/>
        <end position="419"/>
    </location>
</feature>
<evidence type="ECO:0000313" key="3">
    <source>
        <dbReference type="Proteomes" id="UP000006757"/>
    </source>
</evidence>
<sequence>MSVAADDSDCKIETAGSGSAANDVIDITAELHGAAGSLATESDIDAFFNATKGTAGDTAASPEDHAANSTGPQLDMAEAASEVDDSPGSVKNTCEVGEGEGDDAEVEAEDASELSDPVGFGEEASREANTDEANDDAEGDGDEYCEEEHEEEEDASGETDTGSEYTPEVITKTTRRSTRTRARAQSNVANQEPQTCEGLEESEEHKQEQPEEKLTNPKKTAANRRSGRRGKAVKSEPEPSEEPQEDGQGNADPVEPMQESESEAAPVKRRGGRKRAQPAKVGSPSPPEGPKPTKRSRKRKEDKQESDHDDVKPAVGEDGSVKRGKRSRRAKEKLDLDCDVEPGAEEESKPARRARASRSKKLKVDVQPETESAEPANGRRAKSEPLPGAEAKLSPDLKPRKSAKASKSSGRPAGRWSPEDRTALYLAAVEANCGGKVRTERFQAGVAGRNAKQCFDAWQKTAEPFIMKYLSEEPKPVPKDWRAEPTGRKGWDGAALQALFDAAVGTETPRFAEGINGRSKATTRDTWK</sequence>
<feature type="compositionally biased region" description="Basic residues" evidence="1">
    <location>
        <begin position="267"/>
        <end position="277"/>
    </location>
</feature>
<evidence type="ECO:0000313" key="2">
    <source>
        <dbReference type="EMBL" id="EKD00279.1"/>
    </source>
</evidence>
<accession>K1WFD3</accession>
<feature type="compositionally biased region" description="Low complexity" evidence="1">
    <location>
        <begin position="405"/>
        <end position="414"/>
    </location>
</feature>
<dbReference type="Proteomes" id="UP000006757">
    <property type="component" value="Unassembled WGS sequence"/>
</dbReference>
<protein>
    <recommendedName>
        <fullName evidence="4">Myb-like domain-containing protein</fullName>
    </recommendedName>
</protein>
<feature type="compositionally biased region" description="Basic and acidic residues" evidence="1">
    <location>
        <begin position="203"/>
        <end position="215"/>
    </location>
</feature>
<feature type="compositionally biased region" description="Basic residues" evidence="1">
    <location>
        <begin position="173"/>
        <end position="182"/>
    </location>
</feature>
<dbReference type="EMBL" id="AMBO01000345">
    <property type="protein sequence ID" value="EKD00279.1"/>
    <property type="molecule type" value="Genomic_DNA"/>
</dbReference>
<feature type="compositionally biased region" description="Basic residues" evidence="1">
    <location>
        <begin position="351"/>
        <end position="361"/>
    </location>
</feature>
<feature type="compositionally biased region" description="Basic and acidic residues" evidence="1">
    <location>
        <begin position="299"/>
        <end position="312"/>
    </location>
</feature>
<dbReference type="AlphaFoldDB" id="K1WFD3"/>
<reference evidence="2 3" key="1">
    <citation type="journal article" date="2012" name="Eukaryot. Cell">
        <title>Genome sequence of the Trichosporon asahii environmental strain CBS 8904.</title>
        <authorList>
            <person name="Yang R.Y."/>
            <person name="Li H.T."/>
            <person name="Zhu H."/>
            <person name="Zhou G.P."/>
            <person name="Wang M."/>
            <person name="Wang L."/>
        </authorList>
    </citation>
    <scope>NUCLEOTIDE SEQUENCE [LARGE SCALE GENOMIC DNA]</scope>
    <source>
        <strain evidence="2 3">CBS 8904</strain>
    </source>
</reference>
<feature type="compositionally biased region" description="Basic residues" evidence="1">
    <location>
        <begin position="221"/>
        <end position="232"/>
    </location>
</feature>